<dbReference type="CDD" id="cd00082">
    <property type="entry name" value="HisKA"/>
    <property type="match status" value="1"/>
</dbReference>
<dbReference type="InterPro" id="IPR036890">
    <property type="entry name" value="HATPase_C_sf"/>
</dbReference>
<keyword evidence="7" id="KW-0472">Membrane</keyword>
<dbReference type="Pfam" id="PF02518">
    <property type="entry name" value="HATPase_c"/>
    <property type="match status" value="1"/>
</dbReference>
<keyword evidence="6" id="KW-0902">Two-component regulatory system</keyword>
<evidence type="ECO:0000259" key="8">
    <source>
        <dbReference type="PROSITE" id="PS50109"/>
    </source>
</evidence>
<dbReference type="EC" id="2.7.13.3" evidence="2"/>
<keyword evidence="3" id="KW-0597">Phosphoprotein</keyword>
<dbReference type="SUPFAM" id="SSF47384">
    <property type="entry name" value="Homodimeric domain of signal transducing histidine kinase"/>
    <property type="match status" value="1"/>
</dbReference>
<dbReference type="InterPro" id="IPR004358">
    <property type="entry name" value="Sig_transdc_His_kin-like_C"/>
</dbReference>
<dbReference type="GO" id="GO:0000155">
    <property type="term" value="F:phosphorelay sensor kinase activity"/>
    <property type="evidence" value="ECO:0007669"/>
    <property type="project" value="InterPro"/>
</dbReference>
<feature type="transmembrane region" description="Helical" evidence="7">
    <location>
        <begin position="146"/>
        <end position="164"/>
    </location>
</feature>
<reference evidence="9 10" key="1">
    <citation type="submission" date="2020-02" db="EMBL/GenBank/DDBJ databases">
        <authorList>
            <person name="Kim M.K."/>
        </authorList>
    </citation>
    <scope>NUCLEOTIDE SEQUENCE [LARGE SCALE GENOMIC DNA]</scope>
    <source>
        <strain evidence="9 10">BT327</strain>
    </source>
</reference>
<feature type="transmembrane region" description="Helical" evidence="7">
    <location>
        <begin position="95"/>
        <end position="119"/>
    </location>
</feature>
<dbReference type="PANTHER" id="PTHR43711">
    <property type="entry name" value="TWO-COMPONENT HISTIDINE KINASE"/>
    <property type="match status" value="1"/>
</dbReference>
<dbReference type="InterPro" id="IPR036097">
    <property type="entry name" value="HisK_dim/P_sf"/>
</dbReference>
<dbReference type="RefSeq" id="WP_163915888.1">
    <property type="nucleotide sequence ID" value="NZ_JAAGWD010000006.1"/>
</dbReference>
<keyword evidence="10" id="KW-1185">Reference proteome</keyword>
<dbReference type="SMART" id="SM00388">
    <property type="entry name" value="HisKA"/>
    <property type="match status" value="1"/>
</dbReference>
<evidence type="ECO:0000313" key="10">
    <source>
        <dbReference type="Proteomes" id="UP000474777"/>
    </source>
</evidence>
<keyword evidence="4" id="KW-0808">Transferase</keyword>
<dbReference type="InterPro" id="IPR005467">
    <property type="entry name" value="His_kinase_dom"/>
</dbReference>
<dbReference type="Proteomes" id="UP000474777">
    <property type="component" value="Unassembled WGS sequence"/>
</dbReference>
<dbReference type="PANTHER" id="PTHR43711:SF26">
    <property type="entry name" value="SENSOR HISTIDINE KINASE RCSC"/>
    <property type="match status" value="1"/>
</dbReference>
<dbReference type="FunFam" id="3.30.565.10:FF:000006">
    <property type="entry name" value="Sensor histidine kinase WalK"/>
    <property type="match status" value="1"/>
</dbReference>
<evidence type="ECO:0000256" key="6">
    <source>
        <dbReference type="ARBA" id="ARBA00023012"/>
    </source>
</evidence>
<accession>A0A6B3LZ19</accession>
<evidence type="ECO:0000256" key="7">
    <source>
        <dbReference type="SAM" id="Phobius"/>
    </source>
</evidence>
<dbReference type="SUPFAM" id="SSF55874">
    <property type="entry name" value="ATPase domain of HSP90 chaperone/DNA topoisomerase II/histidine kinase"/>
    <property type="match status" value="1"/>
</dbReference>
<dbReference type="SMART" id="SM00387">
    <property type="entry name" value="HATPase_c"/>
    <property type="match status" value="1"/>
</dbReference>
<keyword evidence="5 9" id="KW-0418">Kinase</keyword>
<dbReference type="EMBL" id="JAAGWD010000006">
    <property type="protein sequence ID" value="NEM99008.1"/>
    <property type="molecule type" value="Genomic_DNA"/>
</dbReference>
<gene>
    <name evidence="9" type="ORF">GXP69_15005</name>
</gene>
<keyword evidence="7" id="KW-0812">Transmembrane</keyword>
<dbReference type="InterPro" id="IPR050736">
    <property type="entry name" value="Sensor_HK_Regulatory"/>
</dbReference>
<name>A0A6B3LZ19_9BACT</name>
<evidence type="ECO:0000256" key="2">
    <source>
        <dbReference type="ARBA" id="ARBA00012438"/>
    </source>
</evidence>
<evidence type="ECO:0000256" key="5">
    <source>
        <dbReference type="ARBA" id="ARBA00022777"/>
    </source>
</evidence>
<comment type="catalytic activity">
    <reaction evidence="1">
        <text>ATP + protein L-histidine = ADP + protein N-phospho-L-histidine.</text>
        <dbReference type="EC" id="2.7.13.3"/>
    </reaction>
</comment>
<proteinExistence type="predicted"/>
<keyword evidence="7" id="KW-1133">Transmembrane helix</keyword>
<comment type="caution">
    <text evidence="9">The sequence shown here is derived from an EMBL/GenBank/DDBJ whole genome shotgun (WGS) entry which is preliminary data.</text>
</comment>
<evidence type="ECO:0000256" key="4">
    <source>
        <dbReference type="ARBA" id="ARBA00022679"/>
    </source>
</evidence>
<dbReference type="Gene3D" id="3.30.565.10">
    <property type="entry name" value="Histidine kinase-like ATPase, C-terminal domain"/>
    <property type="match status" value="1"/>
</dbReference>
<sequence length="441" mass="49898">MKLYLFRSVPAAAAAGFRSSYQLQNNRSTTIVARVWLAIALIVVVSNELVPYEHKIRGAGLYRVAYYSYAMSSMAVLATLWWLKRKKISPDSKLYRWACLGYSYIFAITCLLMSVAYQGNPVNNMTMYLMGLMLVGMLVVLELKELLLLSVLIELTFAIGVQFLDLSEAQQITNQTGSVFILIFFFLLSRLNYTFRANHFMQLQLIKKQKHALQEANKAKTAILGVVAHDLRTPFNNIQALVKLMQTRELSLADRQKFYDMILKSCQSSEDTINDLLVMARYEQEDEYPLQKTELCEFIVSLSEEWNIRLKETRQLTIRGSNAPLYVNLNPEKFRRVMDNLISNAIKFTDEHGQINIGISQTDREALLSISDNGIGIPQHLKPHLFSAFSKASRKGLRGEKSVGLGLSIANTLVQQHKGTINVESADNGTTFNIALPLCNN</sequence>
<evidence type="ECO:0000256" key="3">
    <source>
        <dbReference type="ARBA" id="ARBA00022553"/>
    </source>
</evidence>
<dbReference type="Gene3D" id="1.10.287.130">
    <property type="match status" value="1"/>
</dbReference>
<dbReference type="PROSITE" id="PS50109">
    <property type="entry name" value="HIS_KIN"/>
    <property type="match status" value="1"/>
</dbReference>
<feature type="transmembrane region" description="Helical" evidence="7">
    <location>
        <begin position="64"/>
        <end position="83"/>
    </location>
</feature>
<organism evidence="9 10">
    <name type="scientific">Pontibacter burrus</name>
    <dbReference type="NCBI Taxonomy" id="2704466"/>
    <lineage>
        <taxon>Bacteria</taxon>
        <taxon>Pseudomonadati</taxon>
        <taxon>Bacteroidota</taxon>
        <taxon>Cytophagia</taxon>
        <taxon>Cytophagales</taxon>
        <taxon>Hymenobacteraceae</taxon>
        <taxon>Pontibacter</taxon>
    </lineage>
</organism>
<protein>
    <recommendedName>
        <fullName evidence="2">histidine kinase</fullName>
        <ecNumber evidence="2">2.7.13.3</ecNumber>
    </recommendedName>
</protein>
<feature type="transmembrane region" description="Helical" evidence="7">
    <location>
        <begin position="31"/>
        <end position="52"/>
    </location>
</feature>
<dbReference type="PRINTS" id="PR00344">
    <property type="entry name" value="BCTRLSENSOR"/>
</dbReference>
<dbReference type="AlphaFoldDB" id="A0A6B3LZ19"/>
<feature type="transmembrane region" description="Helical" evidence="7">
    <location>
        <begin position="176"/>
        <end position="193"/>
    </location>
</feature>
<dbReference type="InterPro" id="IPR003661">
    <property type="entry name" value="HisK_dim/P_dom"/>
</dbReference>
<feature type="transmembrane region" description="Helical" evidence="7">
    <location>
        <begin position="125"/>
        <end position="141"/>
    </location>
</feature>
<dbReference type="Pfam" id="PF00512">
    <property type="entry name" value="HisKA"/>
    <property type="match status" value="1"/>
</dbReference>
<evidence type="ECO:0000313" key="9">
    <source>
        <dbReference type="EMBL" id="NEM99008.1"/>
    </source>
</evidence>
<dbReference type="CDD" id="cd00075">
    <property type="entry name" value="HATPase"/>
    <property type="match status" value="1"/>
</dbReference>
<evidence type="ECO:0000256" key="1">
    <source>
        <dbReference type="ARBA" id="ARBA00000085"/>
    </source>
</evidence>
<dbReference type="InterPro" id="IPR003594">
    <property type="entry name" value="HATPase_dom"/>
</dbReference>
<feature type="domain" description="Histidine kinase" evidence="8">
    <location>
        <begin position="226"/>
        <end position="440"/>
    </location>
</feature>